<feature type="domain" description="Amidase" evidence="1">
    <location>
        <begin position="2"/>
        <end position="218"/>
    </location>
</feature>
<dbReference type="Proteomes" id="UP000019364">
    <property type="component" value="Unassembled WGS sequence"/>
</dbReference>
<name>W7YP88_9BACL</name>
<dbReference type="Pfam" id="PF01425">
    <property type="entry name" value="Amidase"/>
    <property type="match status" value="1"/>
</dbReference>
<dbReference type="Gene3D" id="3.90.1300.10">
    <property type="entry name" value="Amidase signature (AS) domain"/>
    <property type="match status" value="1"/>
</dbReference>
<dbReference type="InterPro" id="IPR023631">
    <property type="entry name" value="Amidase_dom"/>
</dbReference>
<organism evidence="2 3">
    <name type="scientific">Paenibacillus pini JCM 16418</name>
    <dbReference type="NCBI Taxonomy" id="1236976"/>
    <lineage>
        <taxon>Bacteria</taxon>
        <taxon>Bacillati</taxon>
        <taxon>Bacillota</taxon>
        <taxon>Bacilli</taxon>
        <taxon>Bacillales</taxon>
        <taxon>Paenibacillaceae</taxon>
        <taxon>Paenibacillus</taxon>
    </lineage>
</organism>
<proteinExistence type="predicted"/>
<protein>
    <submittedName>
        <fullName evidence="2">Aspartyl-tRNA(Asn) amidotransferase</fullName>
    </submittedName>
</protein>
<evidence type="ECO:0000313" key="2">
    <source>
        <dbReference type="EMBL" id="GAF09428.1"/>
    </source>
</evidence>
<keyword evidence="2" id="KW-0808">Transferase</keyword>
<accession>W7YP88</accession>
<dbReference type="InterPro" id="IPR036928">
    <property type="entry name" value="AS_sf"/>
</dbReference>
<dbReference type="AlphaFoldDB" id="W7YP88"/>
<dbReference type="PANTHER" id="PTHR42678:SF34">
    <property type="entry name" value="OS04G0183300 PROTEIN"/>
    <property type="match status" value="1"/>
</dbReference>
<dbReference type="STRING" id="1236976.JCM16418_3569"/>
<dbReference type="SUPFAM" id="SSF75304">
    <property type="entry name" value="Amidase signature (AS) enzymes"/>
    <property type="match status" value="1"/>
</dbReference>
<gene>
    <name evidence="2" type="ORF">JCM16418_3569</name>
</gene>
<dbReference type="PANTHER" id="PTHR42678">
    <property type="entry name" value="AMIDASE"/>
    <property type="match status" value="1"/>
</dbReference>
<comment type="caution">
    <text evidence="2">The sequence shown here is derived from an EMBL/GenBank/DDBJ whole genome shotgun (WGS) entry which is preliminary data.</text>
</comment>
<reference evidence="2 3" key="1">
    <citation type="journal article" date="2014" name="Genome Announc.">
        <title>Draft Genome Sequence of Paenibacillus pini JCM 16418T, Isolated from the Rhizosphere of Pine Tree.</title>
        <authorList>
            <person name="Yuki M."/>
            <person name="Oshima K."/>
            <person name="Suda W."/>
            <person name="Oshida Y."/>
            <person name="Kitamura K."/>
            <person name="Iida Y."/>
            <person name="Hattori M."/>
            <person name="Ohkuma M."/>
        </authorList>
    </citation>
    <scope>NUCLEOTIDE SEQUENCE [LARGE SCALE GENOMIC DNA]</scope>
    <source>
        <strain evidence="2 3">JCM 16418</strain>
    </source>
</reference>
<dbReference type="GO" id="GO:0016740">
    <property type="term" value="F:transferase activity"/>
    <property type="evidence" value="ECO:0007669"/>
    <property type="project" value="UniProtKB-KW"/>
</dbReference>
<dbReference type="EMBL" id="BAVZ01000012">
    <property type="protein sequence ID" value="GAF09428.1"/>
    <property type="molecule type" value="Genomic_DNA"/>
</dbReference>
<dbReference type="eggNOG" id="COG0154">
    <property type="taxonomic scope" value="Bacteria"/>
</dbReference>
<evidence type="ECO:0000259" key="1">
    <source>
        <dbReference type="Pfam" id="PF01425"/>
    </source>
</evidence>
<keyword evidence="3" id="KW-1185">Reference proteome</keyword>
<evidence type="ECO:0000313" key="3">
    <source>
        <dbReference type="Proteomes" id="UP000019364"/>
    </source>
</evidence>
<sequence>MAAAAIGTETSGSIISPASQNSVVGIKPTHGLISRQGIIPITHSQDTAGPITRSVADAAIILGVLTGVDSRDEVTLKSEGQFCKDYTPFLDSHALKHTRIGIPRYYYKDLDPDRLSVIEAAIQVVKDQGATVIDPVEIGTEQIAWNWHVLLYEFKKGVNDYLGKLPDHIPVHSLQEVIAFNIEHSESCLKYGQDVLVQAEKTSGTLTEPAYLDSLRMNHELARDQGLEAVMKLHQLDALMFLGDEDVNDLASRAGFPVVTVPGGYALDGVIASGGYNTKGPQGISFAGIAFSEPTLIKIAYSYEQATKHRLPPIME</sequence>